<keyword evidence="2" id="KW-1185">Reference proteome</keyword>
<reference evidence="1 2" key="1">
    <citation type="submission" date="2016-07" db="EMBL/GenBank/DDBJ databases">
        <title>Pervasive Adenine N6-methylation of Active Genes in Fungi.</title>
        <authorList>
            <consortium name="DOE Joint Genome Institute"/>
            <person name="Mondo S.J."/>
            <person name="Dannebaum R.O."/>
            <person name="Kuo R.C."/>
            <person name="Labutti K."/>
            <person name="Haridas S."/>
            <person name="Kuo A."/>
            <person name="Salamov A."/>
            <person name="Ahrendt S.R."/>
            <person name="Lipzen A."/>
            <person name="Sullivan W."/>
            <person name="Andreopoulos W.B."/>
            <person name="Clum A."/>
            <person name="Lindquist E."/>
            <person name="Daum C."/>
            <person name="Ramamoorthy G.K."/>
            <person name="Gryganskyi A."/>
            <person name="Culley D."/>
            <person name="Magnuson J.K."/>
            <person name="James T.Y."/>
            <person name="O'Malley M.A."/>
            <person name="Stajich J.E."/>
            <person name="Spatafora J.W."/>
            <person name="Visel A."/>
            <person name="Grigoriev I.V."/>
        </authorList>
    </citation>
    <scope>NUCLEOTIDE SEQUENCE [LARGE SCALE GENOMIC DNA]</scope>
    <source>
        <strain evidence="1 2">PL171</strain>
    </source>
</reference>
<accession>A0A1Y2HCX6</accession>
<evidence type="ECO:0000313" key="1">
    <source>
        <dbReference type="EMBL" id="ORZ32365.1"/>
    </source>
</evidence>
<gene>
    <name evidence="1" type="ORF">BCR44DRAFT_1440347</name>
</gene>
<evidence type="ECO:0000313" key="2">
    <source>
        <dbReference type="Proteomes" id="UP000193411"/>
    </source>
</evidence>
<sequence>MDRVQTQRIEQMAAVTEQSKAFQTNLDTIRESHLLKPLDEQAQAALIADVERMFKETMDNPRVRDL</sequence>
<protein>
    <submittedName>
        <fullName evidence="1">Uncharacterized protein</fullName>
    </submittedName>
</protein>
<name>A0A1Y2HCX6_9FUNG</name>
<proteinExistence type="predicted"/>
<dbReference type="Proteomes" id="UP000193411">
    <property type="component" value="Unassembled WGS sequence"/>
</dbReference>
<dbReference type="AlphaFoldDB" id="A0A1Y2HCX6"/>
<organism evidence="1 2">
    <name type="scientific">Catenaria anguillulae PL171</name>
    <dbReference type="NCBI Taxonomy" id="765915"/>
    <lineage>
        <taxon>Eukaryota</taxon>
        <taxon>Fungi</taxon>
        <taxon>Fungi incertae sedis</taxon>
        <taxon>Blastocladiomycota</taxon>
        <taxon>Blastocladiomycetes</taxon>
        <taxon>Blastocladiales</taxon>
        <taxon>Catenariaceae</taxon>
        <taxon>Catenaria</taxon>
    </lineage>
</organism>
<feature type="non-terminal residue" evidence="1">
    <location>
        <position position="66"/>
    </location>
</feature>
<dbReference type="EMBL" id="MCFL01000047">
    <property type="protein sequence ID" value="ORZ32365.1"/>
    <property type="molecule type" value="Genomic_DNA"/>
</dbReference>
<comment type="caution">
    <text evidence="1">The sequence shown here is derived from an EMBL/GenBank/DDBJ whole genome shotgun (WGS) entry which is preliminary data.</text>
</comment>